<dbReference type="Pfam" id="PF02868">
    <property type="entry name" value="Peptidase_M4_C"/>
    <property type="match status" value="2"/>
</dbReference>
<keyword evidence="4 9" id="KW-0732">Signal</keyword>
<dbReference type="InterPro" id="IPR027268">
    <property type="entry name" value="Peptidase_M4/M1_CTD_sf"/>
</dbReference>
<keyword evidence="7" id="KW-0482">Metalloprotease</keyword>
<dbReference type="Gene3D" id="3.10.450.490">
    <property type="match status" value="1"/>
</dbReference>
<proteinExistence type="inferred from homology"/>
<feature type="compositionally biased region" description="Acidic residues" evidence="8">
    <location>
        <begin position="991"/>
        <end position="1005"/>
    </location>
</feature>
<evidence type="ECO:0000259" key="11">
    <source>
        <dbReference type="Pfam" id="PF02225"/>
    </source>
</evidence>
<evidence type="ECO:0000256" key="9">
    <source>
        <dbReference type="SAM" id="SignalP"/>
    </source>
</evidence>
<dbReference type="Pfam" id="PF02225">
    <property type="entry name" value="PA"/>
    <property type="match status" value="1"/>
</dbReference>
<keyword evidence="3" id="KW-0479">Metal-binding</keyword>
<dbReference type="Pfam" id="PF01447">
    <property type="entry name" value="Peptidase_M4"/>
    <property type="match status" value="1"/>
</dbReference>
<evidence type="ECO:0000256" key="2">
    <source>
        <dbReference type="ARBA" id="ARBA00022670"/>
    </source>
</evidence>
<evidence type="ECO:0000259" key="13">
    <source>
        <dbReference type="Pfam" id="PF07504"/>
    </source>
</evidence>
<evidence type="ECO:0000256" key="5">
    <source>
        <dbReference type="ARBA" id="ARBA00022801"/>
    </source>
</evidence>
<dbReference type="PANTHER" id="PTHR33794:SF1">
    <property type="entry name" value="BACILLOLYSIN"/>
    <property type="match status" value="1"/>
</dbReference>
<dbReference type="Gene3D" id="2.60.40.10">
    <property type="entry name" value="Immunoglobulins"/>
    <property type="match status" value="1"/>
</dbReference>
<dbReference type="Proteomes" id="UP000630594">
    <property type="component" value="Unassembled WGS sequence"/>
</dbReference>
<feature type="signal peptide" evidence="9">
    <location>
        <begin position="1"/>
        <end position="36"/>
    </location>
</feature>
<feature type="chain" id="PRO_5046849061" description="Peptidase M4 family protein" evidence="9">
    <location>
        <begin position="37"/>
        <end position="1106"/>
    </location>
</feature>
<evidence type="ECO:0000256" key="1">
    <source>
        <dbReference type="ARBA" id="ARBA00009388"/>
    </source>
</evidence>
<dbReference type="InterPro" id="IPR050728">
    <property type="entry name" value="Zinc_Metalloprotease_M4"/>
</dbReference>
<evidence type="ECO:0000313" key="15">
    <source>
        <dbReference type="Proteomes" id="UP000630594"/>
    </source>
</evidence>
<evidence type="ECO:0000259" key="12">
    <source>
        <dbReference type="Pfam" id="PF02868"/>
    </source>
</evidence>
<keyword evidence="2" id="KW-0645">Protease</keyword>
<dbReference type="InterPro" id="IPR023612">
    <property type="entry name" value="Peptidase_M4"/>
</dbReference>
<dbReference type="InterPro" id="IPR003137">
    <property type="entry name" value="PA_domain"/>
</dbReference>
<gene>
    <name evidence="14" type="ORF">GCM10007231_11940</name>
</gene>
<evidence type="ECO:0000313" key="14">
    <source>
        <dbReference type="EMBL" id="GGD14563.1"/>
    </source>
</evidence>
<reference evidence="15" key="1">
    <citation type="journal article" date="2019" name="Int. J. Syst. Evol. Microbiol.">
        <title>The Global Catalogue of Microorganisms (GCM) 10K type strain sequencing project: providing services to taxonomists for standard genome sequencing and annotation.</title>
        <authorList>
            <consortium name="The Broad Institute Genomics Platform"/>
            <consortium name="The Broad Institute Genome Sequencing Center for Infectious Disease"/>
            <person name="Wu L."/>
            <person name="Ma J."/>
        </authorList>
    </citation>
    <scope>NUCLEOTIDE SEQUENCE [LARGE SCALE GENOMIC DNA]</scope>
    <source>
        <strain evidence="15">CCM 7403</strain>
    </source>
</reference>
<feature type="domain" description="Peptidase M4 C-terminal" evidence="12">
    <location>
        <begin position="575"/>
        <end position="695"/>
    </location>
</feature>
<evidence type="ECO:0000259" key="10">
    <source>
        <dbReference type="Pfam" id="PF01447"/>
    </source>
</evidence>
<keyword evidence="5" id="KW-0378">Hydrolase</keyword>
<evidence type="ECO:0000256" key="4">
    <source>
        <dbReference type="ARBA" id="ARBA00022729"/>
    </source>
</evidence>
<dbReference type="EMBL" id="BMCK01000002">
    <property type="protein sequence ID" value="GGD14563.1"/>
    <property type="molecule type" value="Genomic_DNA"/>
</dbReference>
<dbReference type="Gene3D" id="1.10.390.10">
    <property type="entry name" value="Neutral Protease Domain 2"/>
    <property type="match status" value="2"/>
</dbReference>
<evidence type="ECO:0000256" key="6">
    <source>
        <dbReference type="ARBA" id="ARBA00022833"/>
    </source>
</evidence>
<comment type="similarity">
    <text evidence="1">Belongs to the peptidase M4 family.</text>
</comment>
<name>A0ABQ1Q699_9ACTN</name>
<dbReference type="InterPro" id="IPR013856">
    <property type="entry name" value="Peptidase_M4_domain"/>
</dbReference>
<comment type="caution">
    <text evidence="14">The sequence shown here is derived from an EMBL/GenBank/DDBJ whole genome shotgun (WGS) entry which is preliminary data.</text>
</comment>
<dbReference type="InterPro" id="IPR001570">
    <property type="entry name" value="Peptidase_M4_C_domain"/>
</dbReference>
<sequence>MPSSRSTSPLRPRLAGALGALTLGAALLSLPGTATASPDGRTTLQPGTEAGVRADAHGTLDVTRDDRTGRVSFVRVRGADADLLPQGPSLRAASAGSPKASAWLDEHAVLFGVPADQLVLTDEIEDAFGSTFTYSQRHGDVPVWGAALKANVDADGDLVSVNGRVVPGLTTATVPTSPASTAARAERRAMEMVRLDPPTDEEGNPSGTVGLEADATPVVYEVGSPLGEAGPAHLAWQVTVTGGEGLREQLILADRGLKPLHRWSDVHGLTRTLGSYTGTGPTASFDDDTWAPTWAEGDSTAGLTQTQRDLLDSTAESYHLFRSTFGRDGYDGAGAAMHIRDNRLTGCANAAWHRSYISLCPGMETDDVIAHEWGHAYTQHTSGLVYSYQPGALNESYSDVWGEVVDLLNQREDDGADHSVRTTDDCVALPSGTGSPSLAMQVVSPRSLAGPCTYVARGNGAPAVTGEGTVKVVVATDAANASGPLTTDACTTLTNPAQVAGKWAYADRGTCTYQVKADNLVAAGARGVIIGNNTSVAPSALLNVSTSVPFLMVSQADGARLKSLPAGVAASVHLKDPSLPADRHRWLIGETTSISSLRDMWNPRCAGNPATVTDAQYHCATSDSGGVHYNSGVPNRAFSLFVDGGTFDGHTVTGVGLDRAAHVWWRANTAHLTPISGFPDFANALAESCQTLVGQPLKPLTLTDTTPAASVTPLTATDCEQLDEVIEATELRTDVAVRCNFRMRFTPGDIASACGAGTTTVTGLVEDFDGGAAGWTAEVQKAADSQAVAWGLTSRVSGSAGTVAFAANPQGECQTGNVAGNSMLLSPSVTVPTDALSPRLRFRHQVSLEGDYDGGNVKVSVNDGPFTAPPAGSWLHNAPATTIITDNPADPGRSNPLVGERTWSSYDASDLGATWGITVLDLAAAGVSPGDTVKLRFDLGTDYCGGIHGWAVDDVSVTWCEADVPGAVPSTPVVTPAAGGTPLELLDEVEPTADPADETSDETADDTSGARAATRTRVQAPARGVRPGRAFTLTARVSGTDGGRVRFTVGGRVVGTAKVVDGVARLKVRPRTARLVRVGQRRAVAAYLGTAKAAPSKGRATLRVRR</sequence>
<dbReference type="SUPFAM" id="SSF55486">
    <property type="entry name" value="Metalloproteases ('zincins'), catalytic domain"/>
    <property type="match status" value="1"/>
</dbReference>
<dbReference type="RefSeq" id="WP_188421175.1">
    <property type="nucleotide sequence ID" value="NZ_BMCK01000002.1"/>
</dbReference>
<dbReference type="Pfam" id="PF07504">
    <property type="entry name" value="FTP"/>
    <property type="match status" value="1"/>
</dbReference>
<dbReference type="Gene3D" id="3.50.30.30">
    <property type="match status" value="1"/>
</dbReference>
<dbReference type="InterPro" id="IPR013783">
    <property type="entry name" value="Ig-like_fold"/>
</dbReference>
<protein>
    <recommendedName>
        <fullName evidence="16">Peptidase M4 family protein</fullName>
    </recommendedName>
</protein>
<dbReference type="PANTHER" id="PTHR33794">
    <property type="entry name" value="BACILLOLYSIN"/>
    <property type="match status" value="1"/>
</dbReference>
<dbReference type="InterPro" id="IPR011096">
    <property type="entry name" value="FTP_domain"/>
</dbReference>
<keyword evidence="6" id="KW-0862">Zinc</keyword>
<dbReference type="Gene3D" id="3.10.170.10">
    <property type="match status" value="1"/>
</dbReference>
<feature type="region of interest" description="Disordered" evidence="8">
    <location>
        <begin position="991"/>
        <end position="1023"/>
    </location>
</feature>
<feature type="domain" description="PA" evidence="11">
    <location>
        <begin position="482"/>
        <end position="561"/>
    </location>
</feature>
<keyword evidence="15" id="KW-1185">Reference proteome</keyword>
<dbReference type="PRINTS" id="PR00730">
    <property type="entry name" value="THERMOLYSIN"/>
</dbReference>
<evidence type="ECO:0000256" key="8">
    <source>
        <dbReference type="SAM" id="MobiDB-lite"/>
    </source>
</evidence>
<feature type="domain" description="Peptidase M4" evidence="10">
    <location>
        <begin position="298"/>
        <end position="379"/>
    </location>
</feature>
<feature type="domain" description="Peptidase M4 C-terminal" evidence="12">
    <location>
        <begin position="382"/>
        <end position="417"/>
    </location>
</feature>
<evidence type="ECO:0000256" key="3">
    <source>
        <dbReference type="ARBA" id="ARBA00022723"/>
    </source>
</evidence>
<evidence type="ECO:0008006" key="16">
    <source>
        <dbReference type="Google" id="ProtNLM"/>
    </source>
</evidence>
<accession>A0ABQ1Q699</accession>
<organism evidence="14 15">
    <name type="scientific">Nocardioides daphniae</name>
    <dbReference type="NCBI Taxonomy" id="402297"/>
    <lineage>
        <taxon>Bacteria</taxon>
        <taxon>Bacillati</taxon>
        <taxon>Actinomycetota</taxon>
        <taxon>Actinomycetes</taxon>
        <taxon>Propionibacteriales</taxon>
        <taxon>Nocardioidaceae</taxon>
        <taxon>Nocardioides</taxon>
    </lineage>
</organism>
<evidence type="ECO:0000256" key="7">
    <source>
        <dbReference type="ARBA" id="ARBA00023049"/>
    </source>
</evidence>
<feature type="domain" description="FTP" evidence="13">
    <location>
        <begin position="116"/>
        <end position="164"/>
    </location>
</feature>